<sequence>MADKPSRGLVLYGDGLARFIEPSHAHLHSLASNANCGFLSLPNAPPSESEDDRIVREFAVLMDACEAYFNKNGQLSTEAKSQKSSLIPTMSERFMGMRAALLTNSSSLKSFGEKLGFDVLHLNGLFENINFPSAQSADYLASELLALLGFQEGKILDVGQFDLVIVHIGSGENLNSEKDKGTAGDMEFMNALIGAIMLMAQPGTEIASRLYLSLVMGYGYVSRADDPGLSILSHNYENDSPLSALFPRQSYTMRGESPRNDVRHHSPMLVAQYQNAVTRKDMVDTFSFKDFKERSGNLIIPADRLLHEIAFKLWKAPKYGA</sequence>
<keyword evidence="1" id="KW-1185">Reference proteome</keyword>
<evidence type="ECO:0000313" key="1">
    <source>
        <dbReference type="Proteomes" id="UP000504621"/>
    </source>
</evidence>
<protein>
    <submittedName>
        <fullName evidence="2">Uncharacterized protein LOC110410560 isoform X1</fullName>
    </submittedName>
</protein>
<proteinExistence type="predicted"/>
<accession>A0A6J0ZML4</accession>
<organism evidence="1 2">
    <name type="scientific">Herrania umbratica</name>
    <dbReference type="NCBI Taxonomy" id="108875"/>
    <lineage>
        <taxon>Eukaryota</taxon>
        <taxon>Viridiplantae</taxon>
        <taxon>Streptophyta</taxon>
        <taxon>Embryophyta</taxon>
        <taxon>Tracheophyta</taxon>
        <taxon>Spermatophyta</taxon>
        <taxon>Magnoliopsida</taxon>
        <taxon>eudicotyledons</taxon>
        <taxon>Gunneridae</taxon>
        <taxon>Pentapetalae</taxon>
        <taxon>rosids</taxon>
        <taxon>malvids</taxon>
        <taxon>Malvales</taxon>
        <taxon>Malvaceae</taxon>
        <taxon>Byttnerioideae</taxon>
        <taxon>Herrania</taxon>
    </lineage>
</organism>
<evidence type="ECO:0000313" key="2">
    <source>
        <dbReference type="RefSeq" id="XP_021275991.1"/>
    </source>
</evidence>
<name>A0A6J0ZML4_9ROSI</name>
<dbReference type="PANTHER" id="PTHR35506">
    <property type="entry name" value="OS02G0135600 PROTEIN"/>
    <property type="match status" value="1"/>
</dbReference>
<dbReference type="GeneID" id="110410560"/>
<dbReference type="OrthoDB" id="1891406at2759"/>
<dbReference type="PANTHER" id="PTHR35506:SF1">
    <property type="entry name" value="OS02G0135600 PROTEIN"/>
    <property type="match status" value="1"/>
</dbReference>
<gene>
    <name evidence="2" type="primary">LOC110410560</name>
</gene>
<dbReference type="RefSeq" id="XP_021275991.1">
    <property type="nucleotide sequence ID" value="XM_021420316.1"/>
</dbReference>
<dbReference type="AlphaFoldDB" id="A0A6J0ZML4"/>
<reference evidence="2" key="1">
    <citation type="submission" date="2025-08" db="UniProtKB">
        <authorList>
            <consortium name="RefSeq"/>
        </authorList>
    </citation>
    <scope>IDENTIFICATION</scope>
    <source>
        <tissue evidence="2">Leaf</tissue>
    </source>
</reference>
<dbReference type="Proteomes" id="UP000504621">
    <property type="component" value="Unplaced"/>
</dbReference>